<dbReference type="Proteomes" id="UP001604277">
    <property type="component" value="Unassembled WGS sequence"/>
</dbReference>
<evidence type="ECO:0000313" key="1">
    <source>
        <dbReference type="EMBL" id="KAL2550972.1"/>
    </source>
</evidence>
<protein>
    <submittedName>
        <fullName evidence="1">Uncharacterized protein</fullName>
    </submittedName>
</protein>
<keyword evidence="2" id="KW-1185">Reference proteome</keyword>
<reference evidence="2" key="1">
    <citation type="submission" date="2024-07" db="EMBL/GenBank/DDBJ databases">
        <title>Two chromosome-level genome assemblies of Korean endemic species Abeliophyllum distichum and Forsythia ovata (Oleaceae).</title>
        <authorList>
            <person name="Jang H."/>
        </authorList>
    </citation>
    <scope>NUCLEOTIDE SEQUENCE [LARGE SCALE GENOMIC DNA]</scope>
</reference>
<organism evidence="1 2">
    <name type="scientific">Forsythia ovata</name>
    <dbReference type="NCBI Taxonomy" id="205694"/>
    <lineage>
        <taxon>Eukaryota</taxon>
        <taxon>Viridiplantae</taxon>
        <taxon>Streptophyta</taxon>
        <taxon>Embryophyta</taxon>
        <taxon>Tracheophyta</taxon>
        <taxon>Spermatophyta</taxon>
        <taxon>Magnoliopsida</taxon>
        <taxon>eudicotyledons</taxon>
        <taxon>Gunneridae</taxon>
        <taxon>Pentapetalae</taxon>
        <taxon>asterids</taxon>
        <taxon>lamiids</taxon>
        <taxon>Lamiales</taxon>
        <taxon>Oleaceae</taxon>
        <taxon>Forsythieae</taxon>
        <taxon>Forsythia</taxon>
    </lineage>
</organism>
<comment type="caution">
    <text evidence="1">The sequence shown here is derived from an EMBL/GenBank/DDBJ whole genome shotgun (WGS) entry which is preliminary data.</text>
</comment>
<dbReference type="AlphaFoldDB" id="A0ABD1WMV3"/>
<sequence length="148" mass="16371">MLIFTSKNASISTTTSAGASPLNLLHEPPRFSEDVDSTCSTSYINTPSSPSHAFSLPTGYLFSAPSSPMHFLLFKEKVEPFSSKYKPIFFKSEPGLSFEFEFCSRLSPNGLSGNGSMSYVDELFFNGKIQPMKLSSHLKMPQRMSFLS</sequence>
<name>A0ABD1WMV3_9LAMI</name>
<accession>A0ABD1WMV3</accession>
<evidence type="ECO:0000313" key="2">
    <source>
        <dbReference type="Proteomes" id="UP001604277"/>
    </source>
</evidence>
<gene>
    <name evidence="1" type="ORF">Fot_12502</name>
</gene>
<dbReference type="EMBL" id="JBFOLJ010000003">
    <property type="protein sequence ID" value="KAL2550972.1"/>
    <property type="molecule type" value="Genomic_DNA"/>
</dbReference>
<proteinExistence type="predicted"/>